<organism evidence="1 2">
    <name type="scientific">Trifolium medium</name>
    <dbReference type="NCBI Taxonomy" id="97028"/>
    <lineage>
        <taxon>Eukaryota</taxon>
        <taxon>Viridiplantae</taxon>
        <taxon>Streptophyta</taxon>
        <taxon>Embryophyta</taxon>
        <taxon>Tracheophyta</taxon>
        <taxon>Spermatophyta</taxon>
        <taxon>Magnoliopsida</taxon>
        <taxon>eudicotyledons</taxon>
        <taxon>Gunneridae</taxon>
        <taxon>Pentapetalae</taxon>
        <taxon>rosids</taxon>
        <taxon>fabids</taxon>
        <taxon>Fabales</taxon>
        <taxon>Fabaceae</taxon>
        <taxon>Papilionoideae</taxon>
        <taxon>50 kb inversion clade</taxon>
        <taxon>NPAAA clade</taxon>
        <taxon>Hologalegina</taxon>
        <taxon>IRL clade</taxon>
        <taxon>Trifolieae</taxon>
        <taxon>Trifolium</taxon>
    </lineage>
</organism>
<dbReference type="Proteomes" id="UP000265520">
    <property type="component" value="Unassembled WGS sequence"/>
</dbReference>
<sequence>SFPIGRELSFARIFLILPQYEATDVEISFDDPLIMPDSYFLF</sequence>
<reference evidence="1 2" key="1">
    <citation type="journal article" date="2018" name="Front. Plant Sci.">
        <title>Red Clover (Trifolium pratense) and Zigzag Clover (T. medium) - A Picture of Genomic Similarities and Differences.</title>
        <authorList>
            <person name="Dluhosova J."/>
            <person name="Istvanek J."/>
            <person name="Nedelnik J."/>
            <person name="Repkova J."/>
        </authorList>
    </citation>
    <scope>NUCLEOTIDE SEQUENCE [LARGE SCALE GENOMIC DNA]</scope>
    <source>
        <strain evidence="2">cv. 10/8</strain>
        <tissue evidence="1">Leaf</tissue>
    </source>
</reference>
<accession>A0A392SDC0</accession>
<name>A0A392SDC0_9FABA</name>
<keyword evidence="2" id="KW-1185">Reference proteome</keyword>
<evidence type="ECO:0000313" key="1">
    <source>
        <dbReference type="EMBL" id="MCI46194.1"/>
    </source>
</evidence>
<dbReference type="AlphaFoldDB" id="A0A392SDC0"/>
<feature type="non-terminal residue" evidence="1">
    <location>
        <position position="1"/>
    </location>
</feature>
<proteinExistence type="predicted"/>
<protein>
    <submittedName>
        <fullName evidence="1">Uncharacterized protein</fullName>
    </submittedName>
</protein>
<comment type="caution">
    <text evidence="1">The sequence shown here is derived from an EMBL/GenBank/DDBJ whole genome shotgun (WGS) entry which is preliminary data.</text>
</comment>
<evidence type="ECO:0000313" key="2">
    <source>
        <dbReference type="Proteomes" id="UP000265520"/>
    </source>
</evidence>
<dbReference type="EMBL" id="LXQA010353989">
    <property type="protein sequence ID" value="MCI46194.1"/>
    <property type="molecule type" value="Genomic_DNA"/>
</dbReference>